<protein>
    <recommendedName>
        <fullName evidence="4">MBD domain-containing protein</fullName>
    </recommendedName>
</protein>
<feature type="compositionally biased region" description="Basic residues" evidence="1">
    <location>
        <begin position="12"/>
        <end position="24"/>
    </location>
</feature>
<evidence type="ECO:0008006" key="4">
    <source>
        <dbReference type="Google" id="ProtNLM"/>
    </source>
</evidence>
<keyword evidence="3" id="KW-1185">Reference proteome</keyword>
<dbReference type="Proteomes" id="UP000467840">
    <property type="component" value="Chromosome 7"/>
</dbReference>
<proteinExistence type="predicted"/>
<gene>
    <name evidence="2" type="ORF">GH714_035954</name>
</gene>
<evidence type="ECO:0000256" key="1">
    <source>
        <dbReference type="SAM" id="MobiDB-lite"/>
    </source>
</evidence>
<reference evidence="2 3" key="1">
    <citation type="journal article" date="2020" name="Mol. Plant">
        <title>The Chromosome-Based Rubber Tree Genome Provides New Insights into Spurge Genome Evolution and Rubber Biosynthesis.</title>
        <authorList>
            <person name="Liu J."/>
            <person name="Shi C."/>
            <person name="Shi C.C."/>
            <person name="Li W."/>
            <person name="Zhang Q.J."/>
            <person name="Zhang Y."/>
            <person name="Li K."/>
            <person name="Lu H.F."/>
            <person name="Shi C."/>
            <person name="Zhu S.T."/>
            <person name="Xiao Z.Y."/>
            <person name="Nan H."/>
            <person name="Yue Y."/>
            <person name="Zhu X.G."/>
            <person name="Wu Y."/>
            <person name="Hong X.N."/>
            <person name="Fan G.Y."/>
            <person name="Tong Y."/>
            <person name="Zhang D."/>
            <person name="Mao C.L."/>
            <person name="Liu Y.L."/>
            <person name="Hao S.J."/>
            <person name="Liu W.Q."/>
            <person name="Lv M.Q."/>
            <person name="Zhang H.B."/>
            <person name="Liu Y."/>
            <person name="Hu-Tang G.R."/>
            <person name="Wang J.P."/>
            <person name="Wang J.H."/>
            <person name="Sun Y.H."/>
            <person name="Ni S.B."/>
            <person name="Chen W.B."/>
            <person name="Zhang X.C."/>
            <person name="Jiao Y.N."/>
            <person name="Eichler E.E."/>
            <person name="Li G.H."/>
            <person name="Liu X."/>
            <person name="Gao L.Z."/>
        </authorList>
    </citation>
    <scope>NUCLEOTIDE SEQUENCE [LARGE SCALE GENOMIC DNA]</scope>
    <source>
        <strain evidence="3">cv. GT1</strain>
        <tissue evidence="2">Leaf</tissue>
    </source>
</reference>
<feature type="region of interest" description="Disordered" evidence="1">
    <location>
        <begin position="73"/>
        <end position="97"/>
    </location>
</feature>
<evidence type="ECO:0000313" key="2">
    <source>
        <dbReference type="EMBL" id="KAF2296065.1"/>
    </source>
</evidence>
<comment type="caution">
    <text evidence="2">The sequence shown here is derived from an EMBL/GenBank/DDBJ whole genome shotgun (WGS) entry which is preliminary data.</text>
</comment>
<dbReference type="EMBL" id="JAAGAX010000013">
    <property type="protein sequence ID" value="KAF2296065.1"/>
    <property type="molecule type" value="Genomic_DNA"/>
</dbReference>
<feature type="compositionally biased region" description="Basic and acidic residues" evidence="1">
    <location>
        <begin position="1"/>
        <end position="10"/>
    </location>
</feature>
<dbReference type="AlphaFoldDB" id="A0A6A6L6I8"/>
<sequence length="206" mass="23638">MERGSGEQSRKVYNKRGQGKMVKNKVKTSPHLYYYDPSGRRYNYKKEVLFALASRGLSNFQVQAHMLRGCSSYSSSNGGGGGEQSKNKKKSREDGDDQSENFIIFSHSGTYKESPETLVTLANIRIRRRPPYPRSYYTFRHYYSRGYGCLFPGCLAKERLMKHGRSISTIMIPEGIITIARMLLSLHENKQGWSFSICDQLEVKYT</sequence>
<organism evidence="2 3">
    <name type="scientific">Hevea brasiliensis</name>
    <name type="common">Para rubber tree</name>
    <name type="synonym">Siphonia brasiliensis</name>
    <dbReference type="NCBI Taxonomy" id="3981"/>
    <lineage>
        <taxon>Eukaryota</taxon>
        <taxon>Viridiplantae</taxon>
        <taxon>Streptophyta</taxon>
        <taxon>Embryophyta</taxon>
        <taxon>Tracheophyta</taxon>
        <taxon>Spermatophyta</taxon>
        <taxon>Magnoliopsida</taxon>
        <taxon>eudicotyledons</taxon>
        <taxon>Gunneridae</taxon>
        <taxon>Pentapetalae</taxon>
        <taxon>rosids</taxon>
        <taxon>fabids</taxon>
        <taxon>Malpighiales</taxon>
        <taxon>Euphorbiaceae</taxon>
        <taxon>Crotonoideae</taxon>
        <taxon>Micrandreae</taxon>
        <taxon>Hevea</taxon>
    </lineage>
</organism>
<name>A0A6A6L6I8_HEVBR</name>
<accession>A0A6A6L6I8</accession>
<feature type="region of interest" description="Disordered" evidence="1">
    <location>
        <begin position="1"/>
        <end position="24"/>
    </location>
</feature>
<evidence type="ECO:0000313" key="3">
    <source>
        <dbReference type="Proteomes" id="UP000467840"/>
    </source>
</evidence>